<dbReference type="SUPFAM" id="SSF50494">
    <property type="entry name" value="Trypsin-like serine proteases"/>
    <property type="match status" value="1"/>
</dbReference>
<dbReference type="Proteomes" id="UP001321421">
    <property type="component" value="Chromosome"/>
</dbReference>
<keyword evidence="2" id="KW-0645">Protease</keyword>
<evidence type="ECO:0000313" key="8">
    <source>
        <dbReference type="Proteomes" id="UP001321421"/>
    </source>
</evidence>
<comment type="similarity">
    <text evidence="1">Belongs to the peptidase S1C family.</text>
</comment>
<evidence type="ECO:0000256" key="5">
    <source>
        <dbReference type="SAM" id="Phobius"/>
    </source>
</evidence>
<feature type="compositionally biased region" description="Low complexity" evidence="4">
    <location>
        <begin position="19"/>
        <end position="29"/>
    </location>
</feature>
<feature type="compositionally biased region" description="Gly residues" evidence="4">
    <location>
        <begin position="89"/>
        <end position="98"/>
    </location>
</feature>
<feature type="transmembrane region" description="Helical" evidence="5">
    <location>
        <begin position="149"/>
        <end position="171"/>
    </location>
</feature>
<dbReference type="Pfam" id="PF13365">
    <property type="entry name" value="Trypsin_2"/>
    <property type="match status" value="1"/>
</dbReference>
<gene>
    <name evidence="7" type="ORF">GCM10025872_07700</name>
</gene>
<dbReference type="RefSeq" id="WP_289232362.1">
    <property type="nucleotide sequence ID" value="NZ_AP027735.1"/>
</dbReference>
<dbReference type="InterPro" id="IPR001940">
    <property type="entry name" value="Peptidase_S1C"/>
</dbReference>
<keyword evidence="3" id="KW-0378">Hydrolase</keyword>
<keyword evidence="5" id="KW-1133">Transmembrane helix</keyword>
<keyword evidence="8" id="KW-1185">Reference proteome</keyword>
<dbReference type="PANTHER" id="PTHR43343:SF3">
    <property type="entry name" value="PROTEASE DO-LIKE 8, CHLOROPLASTIC"/>
    <property type="match status" value="1"/>
</dbReference>
<organism evidence="7 8">
    <name type="scientific">Barrientosiimonas endolithica</name>
    <dbReference type="NCBI Taxonomy" id="1535208"/>
    <lineage>
        <taxon>Bacteria</taxon>
        <taxon>Bacillati</taxon>
        <taxon>Actinomycetota</taxon>
        <taxon>Actinomycetes</taxon>
        <taxon>Micrococcales</taxon>
        <taxon>Dermacoccaceae</taxon>
        <taxon>Barrientosiimonas</taxon>
    </lineage>
</organism>
<dbReference type="Gene3D" id="2.30.42.10">
    <property type="match status" value="1"/>
</dbReference>
<dbReference type="InterPro" id="IPR043504">
    <property type="entry name" value="Peptidase_S1_PA_chymotrypsin"/>
</dbReference>
<evidence type="ECO:0000259" key="6">
    <source>
        <dbReference type="PROSITE" id="PS50106"/>
    </source>
</evidence>
<dbReference type="InterPro" id="IPR051201">
    <property type="entry name" value="Chloro_Bact_Ser_Proteases"/>
</dbReference>
<keyword evidence="5" id="KW-0812">Transmembrane</keyword>
<reference evidence="8" key="1">
    <citation type="journal article" date="2019" name="Int. J. Syst. Evol. Microbiol.">
        <title>The Global Catalogue of Microorganisms (GCM) 10K type strain sequencing project: providing services to taxonomists for standard genome sequencing and annotation.</title>
        <authorList>
            <consortium name="The Broad Institute Genomics Platform"/>
            <consortium name="The Broad Institute Genome Sequencing Center for Infectious Disease"/>
            <person name="Wu L."/>
            <person name="Ma J."/>
        </authorList>
    </citation>
    <scope>NUCLEOTIDE SEQUENCE [LARGE SCALE GENOMIC DNA]</scope>
    <source>
        <strain evidence="8">NBRC 110608</strain>
    </source>
</reference>
<evidence type="ECO:0000313" key="7">
    <source>
        <dbReference type="EMBL" id="BDZ57113.1"/>
    </source>
</evidence>
<protein>
    <recommendedName>
        <fullName evidence="6">PDZ domain-containing protein</fullName>
    </recommendedName>
</protein>
<dbReference type="PRINTS" id="PR00834">
    <property type="entry name" value="PROTEASES2C"/>
</dbReference>
<evidence type="ECO:0000256" key="3">
    <source>
        <dbReference type="ARBA" id="ARBA00022801"/>
    </source>
</evidence>
<dbReference type="SUPFAM" id="SSF50156">
    <property type="entry name" value="PDZ domain-like"/>
    <property type="match status" value="1"/>
</dbReference>
<sequence>MTDDRSGSTPASGRRPDGTAPDTPAGSADPTPPPSSTPPPTTQPIDLDSTGAIGRAPAPAQQPDGSAPQAPRWSTRPSQGAAPLPGARRPGGPGGPGDGRTSAAPGPVPPGATGAAAAPASSGVPATAATPVSAAAPPAAPPRRGRGGLVAGAVALALLAGGAGGLAGAALSDRQQESAAQSGQVTDPDVSQVAQSVLPGVVTLRVGESASSGGVGGSERSGTGSGFVIRQDGYILTNNHVATAAGENGKITVVFADGEQVPATLVGRDASYDLAVVKVDKTGLPTLLFGSSDRVKVGNPVIAVGAPLGLDSTVTTGIVSALNRPVVAGQSQDQRSYINAVQTDAAINPGNSGGPLVDERGQVVGINTAIARVPGSSSGSGGNIGLGFAIPADTAKRTADQLIKSGKAEHPAIGALLDQSYTGEGARITGSGSTPAVTPGGPADKAGLKDGDVVLSIDGRKVTSADMLIVTIRSKAVGDRVRLLVRSGGSERTVEMVLTAGAS</sequence>
<name>A0ABM8H8A8_9MICO</name>
<dbReference type="Pfam" id="PF13180">
    <property type="entry name" value="PDZ_2"/>
    <property type="match status" value="1"/>
</dbReference>
<feature type="region of interest" description="Disordered" evidence="4">
    <location>
        <begin position="1"/>
        <end position="143"/>
    </location>
</feature>
<proteinExistence type="inferred from homology"/>
<dbReference type="InterPro" id="IPR001478">
    <property type="entry name" value="PDZ"/>
</dbReference>
<dbReference type="Gene3D" id="2.40.10.10">
    <property type="entry name" value="Trypsin-like serine proteases"/>
    <property type="match status" value="2"/>
</dbReference>
<accession>A0ABM8H8A8</accession>
<feature type="compositionally biased region" description="Low complexity" evidence="4">
    <location>
        <begin position="99"/>
        <end position="137"/>
    </location>
</feature>
<evidence type="ECO:0000256" key="2">
    <source>
        <dbReference type="ARBA" id="ARBA00022670"/>
    </source>
</evidence>
<evidence type="ECO:0000256" key="4">
    <source>
        <dbReference type="SAM" id="MobiDB-lite"/>
    </source>
</evidence>
<dbReference type="PROSITE" id="PS50106">
    <property type="entry name" value="PDZ"/>
    <property type="match status" value="1"/>
</dbReference>
<dbReference type="InterPro" id="IPR009003">
    <property type="entry name" value="Peptidase_S1_PA"/>
</dbReference>
<evidence type="ECO:0000256" key="1">
    <source>
        <dbReference type="ARBA" id="ARBA00010541"/>
    </source>
</evidence>
<feature type="domain" description="PDZ" evidence="6">
    <location>
        <begin position="425"/>
        <end position="489"/>
    </location>
</feature>
<dbReference type="SMART" id="SM00228">
    <property type="entry name" value="PDZ"/>
    <property type="match status" value="1"/>
</dbReference>
<keyword evidence="5" id="KW-0472">Membrane</keyword>
<dbReference type="InterPro" id="IPR036034">
    <property type="entry name" value="PDZ_sf"/>
</dbReference>
<dbReference type="EMBL" id="AP027735">
    <property type="protein sequence ID" value="BDZ57113.1"/>
    <property type="molecule type" value="Genomic_DNA"/>
</dbReference>
<feature type="compositionally biased region" description="Pro residues" evidence="4">
    <location>
        <begin position="30"/>
        <end position="42"/>
    </location>
</feature>
<dbReference type="PANTHER" id="PTHR43343">
    <property type="entry name" value="PEPTIDASE S12"/>
    <property type="match status" value="1"/>
</dbReference>